<protein>
    <submittedName>
        <fullName evidence="1">Uncharacterized protein</fullName>
    </submittedName>
</protein>
<name>A0A8J2P3B3_9HEXA</name>
<organism evidence="1 2">
    <name type="scientific">Allacma fusca</name>
    <dbReference type="NCBI Taxonomy" id="39272"/>
    <lineage>
        <taxon>Eukaryota</taxon>
        <taxon>Metazoa</taxon>
        <taxon>Ecdysozoa</taxon>
        <taxon>Arthropoda</taxon>
        <taxon>Hexapoda</taxon>
        <taxon>Collembola</taxon>
        <taxon>Symphypleona</taxon>
        <taxon>Sminthuridae</taxon>
        <taxon>Allacma</taxon>
    </lineage>
</organism>
<sequence length="13" mass="1333">GLIGGNTWTITTV</sequence>
<proteinExistence type="predicted"/>
<gene>
    <name evidence="1" type="ORF">AFUS01_LOCUS11626</name>
</gene>
<accession>A0A8J2P3B3</accession>
<comment type="caution">
    <text evidence="1">The sequence shown here is derived from an EMBL/GenBank/DDBJ whole genome shotgun (WGS) entry which is preliminary data.</text>
</comment>
<reference evidence="1" key="1">
    <citation type="submission" date="2021-06" db="EMBL/GenBank/DDBJ databases">
        <authorList>
            <person name="Hodson N. C."/>
            <person name="Mongue J. A."/>
            <person name="Jaron S. K."/>
        </authorList>
    </citation>
    <scope>NUCLEOTIDE SEQUENCE</scope>
</reference>
<evidence type="ECO:0000313" key="2">
    <source>
        <dbReference type="Proteomes" id="UP000708208"/>
    </source>
</evidence>
<evidence type="ECO:0000313" key="1">
    <source>
        <dbReference type="EMBL" id="CAG7722495.1"/>
    </source>
</evidence>
<keyword evidence="2" id="KW-1185">Reference proteome</keyword>
<dbReference type="EMBL" id="CAJVCH010089859">
    <property type="protein sequence ID" value="CAG7722495.1"/>
    <property type="molecule type" value="Genomic_DNA"/>
</dbReference>
<feature type="non-terminal residue" evidence="1">
    <location>
        <position position="1"/>
    </location>
</feature>
<dbReference type="Proteomes" id="UP000708208">
    <property type="component" value="Unassembled WGS sequence"/>
</dbReference>